<reference evidence="1" key="2">
    <citation type="journal article" date="2015" name="Fish Shellfish Immunol.">
        <title>Early steps in the European eel (Anguilla anguilla)-Vibrio vulnificus interaction in the gills: Role of the RtxA13 toxin.</title>
        <authorList>
            <person name="Callol A."/>
            <person name="Pajuelo D."/>
            <person name="Ebbesson L."/>
            <person name="Teles M."/>
            <person name="MacKenzie S."/>
            <person name="Amaro C."/>
        </authorList>
    </citation>
    <scope>NUCLEOTIDE SEQUENCE</scope>
</reference>
<proteinExistence type="predicted"/>
<name>A0A0E9SNS6_ANGAN</name>
<sequence length="28" mass="3252">MSASFGGFYFYDIILNMQTCSNFYLKCS</sequence>
<reference evidence="1" key="1">
    <citation type="submission" date="2014-11" db="EMBL/GenBank/DDBJ databases">
        <authorList>
            <person name="Amaro Gonzalez C."/>
        </authorList>
    </citation>
    <scope>NUCLEOTIDE SEQUENCE</scope>
</reference>
<evidence type="ECO:0000313" key="1">
    <source>
        <dbReference type="EMBL" id="JAH42305.1"/>
    </source>
</evidence>
<protein>
    <submittedName>
        <fullName evidence="1">Uncharacterized protein</fullName>
    </submittedName>
</protein>
<organism evidence="1">
    <name type="scientific">Anguilla anguilla</name>
    <name type="common">European freshwater eel</name>
    <name type="synonym">Muraena anguilla</name>
    <dbReference type="NCBI Taxonomy" id="7936"/>
    <lineage>
        <taxon>Eukaryota</taxon>
        <taxon>Metazoa</taxon>
        <taxon>Chordata</taxon>
        <taxon>Craniata</taxon>
        <taxon>Vertebrata</taxon>
        <taxon>Euteleostomi</taxon>
        <taxon>Actinopterygii</taxon>
        <taxon>Neopterygii</taxon>
        <taxon>Teleostei</taxon>
        <taxon>Anguilliformes</taxon>
        <taxon>Anguillidae</taxon>
        <taxon>Anguilla</taxon>
    </lineage>
</organism>
<dbReference type="AlphaFoldDB" id="A0A0E9SNS6"/>
<dbReference type="EMBL" id="GBXM01066272">
    <property type="protein sequence ID" value="JAH42305.1"/>
    <property type="molecule type" value="Transcribed_RNA"/>
</dbReference>
<accession>A0A0E9SNS6</accession>